<sequence length="200" mass="22477">MLSLRKIKLHPEAAGLSQPVISRETLVDCGRAEALLKSTQMKAQAMLQHAEQDRERLLAQARADFWRQANTQLQRWEAERQAMNSALENHATHLVNTALQQLLGEVVAPQRLNALLRQLIQAKSTQMKVTLRCNPQTYAQIQGWLARDGATAWHLQPDASLGALALVLETEEGDLRIDWETAVSRLLLNEHGPLEPTPHH</sequence>
<dbReference type="GO" id="GO:0005737">
    <property type="term" value="C:cytoplasm"/>
    <property type="evidence" value="ECO:0007669"/>
    <property type="project" value="UniProtKB-SubCell"/>
</dbReference>
<evidence type="ECO:0000256" key="2">
    <source>
        <dbReference type="ARBA" id="ARBA00022448"/>
    </source>
</evidence>
<organism evidence="6 7">
    <name type="scientific">Pseudomonas mucidolens</name>
    <dbReference type="NCBI Taxonomy" id="46679"/>
    <lineage>
        <taxon>Bacteria</taxon>
        <taxon>Pseudomonadati</taxon>
        <taxon>Pseudomonadota</taxon>
        <taxon>Gammaproteobacteria</taxon>
        <taxon>Pseudomonadales</taxon>
        <taxon>Pseudomonadaceae</taxon>
        <taxon>Pseudomonas</taxon>
    </lineage>
</organism>
<dbReference type="Pfam" id="PF06188">
    <property type="entry name" value="HrpE"/>
    <property type="match status" value="1"/>
</dbReference>
<keyword evidence="3" id="KW-0963">Cytoplasm</keyword>
<dbReference type="InterPro" id="IPR009335">
    <property type="entry name" value="T3SS_HrpE/ATPase_suE"/>
</dbReference>
<dbReference type="NCBIfam" id="TIGR02499">
    <property type="entry name" value="HrpE_YscL_not"/>
    <property type="match status" value="1"/>
</dbReference>
<keyword evidence="4" id="KW-0653">Protein transport</keyword>
<dbReference type="GO" id="GO:0030254">
    <property type="term" value="P:protein secretion by the type III secretion system"/>
    <property type="evidence" value="ECO:0007669"/>
    <property type="project" value="InterPro"/>
</dbReference>
<gene>
    <name evidence="6" type="ORF">SAMN05216202_3704</name>
</gene>
<evidence type="ECO:0000256" key="5">
    <source>
        <dbReference type="ARBA" id="ARBA00024335"/>
    </source>
</evidence>
<evidence type="ECO:0000256" key="4">
    <source>
        <dbReference type="ARBA" id="ARBA00022927"/>
    </source>
</evidence>
<dbReference type="InterPro" id="IPR012842">
    <property type="entry name" value="T3SS_SctL/SctL2"/>
</dbReference>
<evidence type="ECO:0000313" key="6">
    <source>
        <dbReference type="EMBL" id="SDV04633.1"/>
    </source>
</evidence>
<comment type="similarity">
    <text evidence="5">Belongs to the SctL stator family.</text>
</comment>
<comment type="subcellular location">
    <subcellularLocation>
        <location evidence="1">Cytoplasm</location>
    </subcellularLocation>
</comment>
<keyword evidence="2" id="KW-0813">Transport</keyword>
<keyword evidence="7" id="KW-1185">Reference proteome</keyword>
<accession>A0A1H2NGT4</accession>
<dbReference type="Proteomes" id="UP000198600">
    <property type="component" value="Chromosome I"/>
</dbReference>
<dbReference type="RefSeq" id="WP_157720789.1">
    <property type="nucleotide sequence ID" value="NZ_LT629802.1"/>
</dbReference>
<dbReference type="EMBL" id="LT629802">
    <property type="protein sequence ID" value="SDV04633.1"/>
    <property type="molecule type" value="Genomic_DNA"/>
</dbReference>
<evidence type="ECO:0000256" key="3">
    <source>
        <dbReference type="ARBA" id="ARBA00022490"/>
    </source>
</evidence>
<dbReference type="STRING" id="46679.SAMN05216202_3704"/>
<dbReference type="AlphaFoldDB" id="A0A1H2NGT4"/>
<name>A0A1H2NGT4_9PSED</name>
<proteinExistence type="inferred from homology"/>
<evidence type="ECO:0000256" key="1">
    <source>
        <dbReference type="ARBA" id="ARBA00004496"/>
    </source>
</evidence>
<reference evidence="7" key="1">
    <citation type="submission" date="2016-10" db="EMBL/GenBank/DDBJ databases">
        <authorList>
            <person name="Varghese N."/>
            <person name="Submissions S."/>
        </authorList>
    </citation>
    <scope>NUCLEOTIDE SEQUENCE [LARGE SCALE GENOMIC DNA]</scope>
    <source>
        <strain evidence="7">LMG 2223</strain>
    </source>
</reference>
<protein>
    <submittedName>
        <fullName evidence="6">Type III secretion protein L</fullName>
    </submittedName>
</protein>
<evidence type="ECO:0000313" key="7">
    <source>
        <dbReference type="Proteomes" id="UP000198600"/>
    </source>
</evidence>